<dbReference type="AlphaFoldDB" id="A0A090M9P5"/>
<keyword evidence="8" id="KW-0406">Ion transport</keyword>
<accession>A0A090M9P5</accession>
<keyword evidence="14" id="KW-1185">Reference proteome</keyword>
<dbReference type="Pfam" id="PF13516">
    <property type="entry name" value="LRR_6"/>
    <property type="match status" value="2"/>
</dbReference>
<keyword evidence="11" id="KW-0407">Ion channel</keyword>
<dbReference type="Gene3D" id="3.80.10.10">
    <property type="entry name" value="Ribonuclease Inhibitor"/>
    <property type="match status" value="1"/>
</dbReference>
<comment type="subcellular location">
    <subcellularLocation>
        <location evidence="1">Cell membrane</location>
        <topology evidence="1">Single-pass membrane protein</topology>
    </subcellularLocation>
    <subcellularLocation>
        <location evidence="2">Cytoplasm</location>
        <location evidence="2">Cytoskeleton</location>
        <location evidence="2">Cilium axoneme</location>
    </subcellularLocation>
</comment>
<evidence type="ECO:0000313" key="14">
    <source>
        <dbReference type="Proteomes" id="UP000009170"/>
    </source>
</evidence>
<gene>
    <name evidence="13" type="ORF">OT_ostta10g02760</name>
</gene>
<evidence type="ECO:0000256" key="7">
    <source>
        <dbReference type="ARBA" id="ARBA00022989"/>
    </source>
</evidence>
<evidence type="ECO:0000256" key="3">
    <source>
        <dbReference type="ARBA" id="ARBA00022448"/>
    </source>
</evidence>
<dbReference type="FunCoup" id="A0A090M9P5">
    <property type="interactions" value="367"/>
</dbReference>
<dbReference type="InterPro" id="IPR001611">
    <property type="entry name" value="Leu-rich_rpt"/>
</dbReference>
<reference evidence="13 14" key="2">
    <citation type="journal article" date="2014" name="BMC Genomics">
        <title>An improved genome of the model marine alga Ostreococcus tauri unfolds by assessing Illumina de novo assemblies.</title>
        <authorList>
            <person name="Blanc-Mathieu R."/>
            <person name="Verhelst B."/>
            <person name="Derelle E."/>
            <person name="Rombauts S."/>
            <person name="Bouget F.Y."/>
            <person name="Carre I."/>
            <person name="Chateau A."/>
            <person name="Eyre-Walker A."/>
            <person name="Grimsley N."/>
            <person name="Moreau H."/>
            <person name="Piegu B."/>
            <person name="Rivals E."/>
            <person name="Schackwitz W."/>
            <person name="Van de Peer Y."/>
            <person name="Piganeau G."/>
        </authorList>
    </citation>
    <scope>NUCLEOTIDE SEQUENCE [LARGE SCALE GENOMIC DNA]</scope>
    <source>
        <strain evidence="14">OTTH 0595 / CCAP 157/2 / RCC745</strain>
    </source>
</reference>
<name>A0A090M9P5_OSTTA</name>
<evidence type="ECO:0000256" key="8">
    <source>
        <dbReference type="ARBA" id="ARBA00023065"/>
    </source>
</evidence>
<evidence type="ECO:0000256" key="12">
    <source>
        <dbReference type="SAM" id="MobiDB-lite"/>
    </source>
</evidence>
<protein>
    <submittedName>
        <fullName evidence="13">Leucine-rich repeat</fullName>
    </submittedName>
</protein>
<keyword evidence="9" id="KW-0472">Membrane</keyword>
<feature type="compositionally biased region" description="Basic and acidic residues" evidence="12">
    <location>
        <begin position="83"/>
        <end position="119"/>
    </location>
</feature>
<evidence type="ECO:0000256" key="9">
    <source>
        <dbReference type="ARBA" id="ARBA00023136"/>
    </source>
</evidence>
<keyword evidence="6" id="KW-0732">Signal</keyword>
<dbReference type="InParanoid" id="A0A090M9P5"/>
<organism evidence="13 14">
    <name type="scientific">Ostreococcus tauri</name>
    <name type="common">Marine green alga</name>
    <dbReference type="NCBI Taxonomy" id="70448"/>
    <lineage>
        <taxon>Eukaryota</taxon>
        <taxon>Viridiplantae</taxon>
        <taxon>Chlorophyta</taxon>
        <taxon>Mamiellophyceae</taxon>
        <taxon>Mamiellales</taxon>
        <taxon>Bathycoccaceae</taxon>
        <taxon>Ostreococcus</taxon>
    </lineage>
</organism>
<dbReference type="SUPFAM" id="SSF52047">
    <property type="entry name" value="RNI-like"/>
    <property type="match status" value="1"/>
</dbReference>
<dbReference type="EMBL" id="CAID01000010">
    <property type="protein sequence ID" value="CEF99442.1"/>
    <property type="molecule type" value="Genomic_DNA"/>
</dbReference>
<dbReference type="RefSeq" id="XP_022839840.1">
    <property type="nucleotide sequence ID" value="XM_022983209.1"/>
</dbReference>
<evidence type="ECO:0000256" key="10">
    <source>
        <dbReference type="ARBA" id="ARBA00023157"/>
    </source>
</evidence>
<comment type="caution">
    <text evidence="13">The sequence shown here is derived from an EMBL/GenBank/DDBJ whole genome shotgun (WGS) entry which is preliminary data.</text>
</comment>
<evidence type="ECO:0000256" key="2">
    <source>
        <dbReference type="ARBA" id="ARBA00004430"/>
    </source>
</evidence>
<sequence>METDARVEVLFRGKTARVAVGDGFAAATREAFANELGTTRADRMTFLASGGVKIRGDASDEAFRRLIGKRKVMLVVGDAGSGSRREAGGRSRGAEALREAREARETARKRREIESRGERPVTTSDRSKAWAQTGIVGMREIGATAIDERVFALGSKVRVLDYGGNALTSVGAAEKVALLTEVSRIVLRDNALGSSGSMPWNALARASQSLTFLDLSGNPNLGASMTGFDSTIVFSSLRTLNLSRCGLTNACLVSFSFPTLRNACVAENALAEALPEFADSEHLEVLDASQNAITSIPPSFGAMHRKLHSLNLARNAVEAHGVPASFLANAEALVEFSLHDNPLSTAAFREIEGYESFDARRKTRASKALDAKVMLSKSVFDEGIDADRFERFT</sequence>
<dbReference type="InterPro" id="IPR032675">
    <property type="entry name" value="LRR_dom_sf"/>
</dbReference>
<dbReference type="Proteomes" id="UP000009170">
    <property type="component" value="Unassembled WGS sequence"/>
</dbReference>
<evidence type="ECO:0000313" key="13">
    <source>
        <dbReference type="EMBL" id="CEF99442.1"/>
    </source>
</evidence>
<reference evidence="14" key="1">
    <citation type="journal article" date="2006" name="Proc. Natl. Acad. Sci. U.S.A.">
        <title>Genome analysis of the smallest free-living eukaryote Ostreococcus tauri unveils many unique features.</title>
        <authorList>
            <person name="Derelle E."/>
            <person name="Ferraz C."/>
            <person name="Rombauts S."/>
            <person name="Rouze P."/>
            <person name="Worden A.Z."/>
            <person name="Robbens S."/>
            <person name="Partensky F."/>
            <person name="Degroeve S."/>
            <person name="Echeynie S."/>
            <person name="Cooke R."/>
            <person name="Saeys Y."/>
            <person name="Wuyts J."/>
            <person name="Jabbari K."/>
            <person name="Bowler C."/>
            <person name="Panaud O."/>
            <person name="Piegu B."/>
            <person name="Ball S.G."/>
            <person name="Ral J.-P."/>
            <person name="Bouget F.-Y."/>
            <person name="Piganeau G."/>
            <person name="De Baets B."/>
            <person name="Picard A."/>
            <person name="Delseny M."/>
            <person name="Demaille J."/>
            <person name="Van de Peer Y."/>
            <person name="Moreau H."/>
        </authorList>
    </citation>
    <scope>NUCLEOTIDE SEQUENCE [LARGE SCALE GENOMIC DNA]</scope>
    <source>
        <strain evidence="14">OTTH 0595 / CCAP 157/2 / RCC745</strain>
    </source>
</reference>
<keyword evidence="3" id="KW-0813">Transport</keyword>
<evidence type="ECO:0000256" key="5">
    <source>
        <dbReference type="ARBA" id="ARBA00022692"/>
    </source>
</evidence>
<dbReference type="GO" id="GO:0005930">
    <property type="term" value="C:axoneme"/>
    <property type="evidence" value="ECO:0007669"/>
    <property type="project" value="UniProtKB-SubCell"/>
</dbReference>
<evidence type="ECO:0000256" key="4">
    <source>
        <dbReference type="ARBA" id="ARBA00022475"/>
    </source>
</evidence>
<dbReference type="PANTHER" id="PTHR46473:SF10">
    <property type="entry name" value="LD45603P-RELATED"/>
    <property type="match status" value="1"/>
</dbReference>
<dbReference type="GeneID" id="9832045"/>
<dbReference type="OrthoDB" id="2187496at2759"/>
<keyword evidence="7" id="KW-1133">Transmembrane helix</keyword>
<dbReference type="KEGG" id="ota:OT_ostta10g02760"/>
<dbReference type="PANTHER" id="PTHR46473">
    <property type="entry name" value="GH08155P"/>
    <property type="match status" value="1"/>
</dbReference>
<dbReference type="GO" id="GO:0005886">
    <property type="term" value="C:plasma membrane"/>
    <property type="evidence" value="ECO:0007669"/>
    <property type="project" value="UniProtKB-SubCell"/>
</dbReference>
<keyword evidence="10" id="KW-1015">Disulfide bond</keyword>
<dbReference type="GO" id="GO:0034220">
    <property type="term" value="P:monoatomic ion transmembrane transport"/>
    <property type="evidence" value="ECO:0007669"/>
    <property type="project" value="UniProtKB-KW"/>
</dbReference>
<evidence type="ECO:0000256" key="1">
    <source>
        <dbReference type="ARBA" id="ARBA00004162"/>
    </source>
</evidence>
<evidence type="ECO:0000256" key="6">
    <source>
        <dbReference type="ARBA" id="ARBA00022729"/>
    </source>
</evidence>
<proteinExistence type="predicted"/>
<feature type="region of interest" description="Disordered" evidence="12">
    <location>
        <begin position="80"/>
        <end position="126"/>
    </location>
</feature>
<dbReference type="STRING" id="70448.A0A090M9P5"/>
<dbReference type="InterPro" id="IPR051432">
    <property type="entry name" value="KCNMA1_auxiliary"/>
</dbReference>
<dbReference type="PROSITE" id="PS51450">
    <property type="entry name" value="LRR"/>
    <property type="match status" value="1"/>
</dbReference>
<dbReference type="Pfam" id="PF00560">
    <property type="entry name" value="LRR_1"/>
    <property type="match status" value="1"/>
</dbReference>
<evidence type="ECO:0000256" key="11">
    <source>
        <dbReference type="ARBA" id="ARBA00023303"/>
    </source>
</evidence>
<keyword evidence="5" id="KW-0812">Transmembrane</keyword>
<keyword evidence="4" id="KW-1003">Cell membrane</keyword>